<comment type="caution">
    <text evidence="1">The sequence shown here is derived from an EMBL/GenBank/DDBJ whole genome shotgun (WGS) entry which is preliminary data.</text>
</comment>
<accession>A0A1Q5PKW7</accession>
<reference evidence="1 2" key="1">
    <citation type="submission" date="2016-11" db="EMBL/GenBank/DDBJ databases">
        <title>Actinomyces gypaetusis sp. nov. isolated from the vulture Gypaetus barbatus in Qinghai Tibet Plateau China.</title>
        <authorList>
            <person name="Meng X."/>
        </authorList>
    </citation>
    <scope>NUCLEOTIDE SEQUENCE [LARGE SCALE GENOMIC DNA]</scope>
    <source>
        <strain evidence="1 2">VUL4_2</strain>
    </source>
</reference>
<dbReference type="AlphaFoldDB" id="A0A1Q5PKW7"/>
<evidence type="ECO:0000313" key="2">
    <source>
        <dbReference type="Proteomes" id="UP000186785"/>
    </source>
</evidence>
<gene>
    <name evidence="1" type="ORF">BSR29_06570</name>
</gene>
<evidence type="ECO:0000313" key="1">
    <source>
        <dbReference type="EMBL" id="OKL47277.1"/>
    </source>
</evidence>
<protein>
    <submittedName>
        <fullName evidence="1">Uncharacterized protein</fullName>
    </submittedName>
</protein>
<dbReference type="STRING" id="1921764.BSR28_07710"/>
<dbReference type="OrthoDB" id="3827359at2"/>
<dbReference type="EMBL" id="MQSV01000004">
    <property type="protein sequence ID" value="OKL47277.1"/>
    <property type="molecule type" value="Genomic_DNA"/>
</dbReference>
<sequence>MSNDIKYEFCGVDFSVKIAAVELEMLIAELESRYRSARRAEDEGLRGELAQAHLAQISLLDRLRGAYGKSLVLNLAGDAVVNGTMSLVGDDWFVFLSEGKSFLIPLGAIKGILGLAREDVDLVPRATPLRLNHLLRELSEREVRMRFRLGDTTWNGRVLSVGKDWFEILEESLKKKILINREAVSFMSLVGAI</sequence>
<proteinExistence type="predicted"/>
<dbReference type="RefSeq" id="WP_073709510.1">
    <property type="nucleotide sequence ID" value="NZ_MQSU01000004.1"/>
</dbReference>
<dbReference type="Proteomes" id="UP000186785">
    <property type="component" value="Unassembled WGS sequence"/>
</dbReference>
<organism evidence="1 2">
    <name type="scientific">Boudabousia liubingyangii</name>
    <dbReference type="NCBI Taxonomy" id="1921764"/>
    <lineage>
        <taxon>Bacteria</taxon>
        <taxon>Bacillati</taxon>
        <taxon>Actinomycetota</taxon>
        <taxon>Actinomycetes</taxon>
        <taxon>Actinomycetales</taxon>
        <taxon>Actinomycetaceae</taxon>
        <taxon>Boudabousia</taxon>
    </lineage>
</organism>
<keyword evidence="2" id="KW-1185">Reference proteome</keyword>
<name>A0A1Q5PKW7_9ACTO</name>